<evidence type="ECO:0000259" key="2">
    <source>
        <dbReference type="Pfam" id="PF03713"/>
    </source>
</evidence>
<keyword evidence="1" id="KW-0732">Signal</keyword>
<dbReference type="PANTHER" id="PTHR36933">
    <property type="entry name" value="SLL0788 PROTEIN"/>
    <property type="match status" value="1"/>
</dbReference>
<dbReference type="Pfam" id="PF03713">
    <property type="entry name" value="DUF305"/>
    <property type="match status" value="1"/>
</dbReference>
<dbReference type="Proteomes" id="UP000595460">
    <property type="component" value="Chromosome"/>
</dbReference>
<dbReference type="PANTHER" id="PTHR36933:SF1">
    <property type="entry name" value="SLL0788 PROTEIN"/>
    <property type="match status" value="1"/>
</dbReference>
<feature type="domain" description="DUF305" evidence="2">
    <location>
        <begin position="18"/>
        <end position="112"/>
    </location>
</feature>
<proteinExistence type="predicted"/>
<dbReference type="InterPro" id="IPR005183">
    <property type="entry name" value="DUF305_CopM-like"/>
</dbReference>
<feature type="chain" id="PRO_5045776689" evidence="1">
    <location>
        <begin position="21"/>
        <end position="117"/>
    </location>
</feature>
<feature type="signal peptide" evidence="1">
    <location>
        <begin position="1"/>
        <end position="20"/>
    </location>
</feature>
<dbReference type="RefSeq" id="WP_201655948.1">
    <property type="nucleotide sequence ID" value="NZ_CP068047.1"/>
</dbReference>
<name>A0ABX7BUW6_9HYPH</name>
<evidence type="ECO:0000313" key="4">
    <source>
        <dbReference type="Proteomes" id="UP000595460"/>
    </source>
</evidence>
<gene>
    <name evidence="3" type="ORF">JI749_15520</name>
</gene>
<dbReference type="InterPro" id="IPR012347">
    <property type="entry name" value="Ferritin-like"/>
</dbReference>
<sequence>MKTLLLTSALALALVAPAWSQDHAGHGMAAGTGSAATEGYKAANAKMHTDMDIEYSGDADVDFIRGMIPHHQGAVDMARVVLEHGTDPEVKALAEGVIKAQEEEIAWMQAWLAKHGM</sequence>
<organism evidence="3 4">
    <name type="scientific">Devosia oryziradicis</name>
    <dbReference type="NCBI Taxonomy" id="2801335"/>
    <lineage>
        <taxon>Bacteria</taxon>
        <taxon>Pseudomonadati</taxon>
        <taxon>Pseudomonadota</taxon>
        <taxon>Alphaproteobacteria</taxon>
        <taxon>Hyphomicrobiales</taxon>
        <taxon>Devosiaceae</taxon>
        <taxon>Devosia</taxon>
    </lineage>
</organism>
<protein>
    <submittedName>
        <fullName evidence="3">DUF305 domain-containing protein</fullName>
    </submittedName>
</protein>
<keyword evidence="4" id="KW-1185">Reference proteome</keyword>
<reference evidence="3 4" key="1">
    <citation type="submission" date="2021-01" db="EMBL/GenBank/DDBJ databases">
        <title>Genome seq and assembly of Devosia sp. G19.</title>
        <authorList>
            <person name="Chhetri G."/>
        </authorList>
    </citation>
    <scope>NUCLEOTIDE SEQUENCE [LARGE SCALE GENOMIC DNA]</scope>
    <source>
        <strain evidence="3 4">G19</strain>
    </source>
</reference>
<evidence type="ECO:0000313" key="3">
    <source>
        <dbReference type="EMBL" id="QQR35738.1"/>
    </source>
</evidence>
<evidence type="ECO:0000256" key="1">
    <source>
        <dbReference type="SAM" id="SignalP"/>
    </source>
</evidence>
<dbReference type="EMBL" id="CP068047">
    <property type="protein sequence ID" value="QQR35738.1"/>
    <property type="molecule type" value="Genomic_DNA"/>
</dbReference>
<accession>A0ABX7BUW6</accession>
<dbReference type="Gene3D" id="1.20.1260.10">
    <property type="match status" value="1"/>
</dbReference>